<keyword evidence="2" id="KW-1185">Reference proteome</keyword>
<dbReference type="EMBL" id="SRLD01000057">
    <property type="protein sequence ID" value="TGE13113.1"/>
    <property type="molecule type" value="Genomic_DNA"/>
</dbReference>
<comment type="caution">
    <text evidence="1">The sequence shown here is derived from an EMBL/GenBank/DDBJ whole genome shotgun (WGS) entry which is preliminary data.</text>
</comment>
<protein>
    <submittedName>
        <fullName evidence="1">Uncharacterized protein</fullName>
    </submittedName>
</protein>
<proteinExistence type="predicted"/>
<name>A0A4Z0PFY4_9BACT</name>
<organism evidence="1 2">
    <name type="scientific">Hymenobacter elongatus</name>
    <dbReference type="NCBI Taxonomy" id="877208"/>
    <lineage>
        <taxon>Bacteria</taxon>
        <taxon>Pseudomonadati</taxon>
        <taxon>Bacteroidota</taxon>
        <taxon>Cytophagia</taxon>
        <taxon>Cytophagales</taxon>
        <taxon>Hymenobacteraceae</taxon>
        <taxon>Hymenobacter</taxon>
    </lineage>
</organism>
<evidence type="ECO:0000313" key="2">
    <source>
        <dbReference type="Proteomes" id="UP000297739"/>
    </source>
</evidence>
<sequence length="97" mass="10973">MGTLTPKTFRQRQAQRRLESRLDYSFGFRWSSSLVGAKLQLLPRGEIVLGREVLALPAARLVAGEVQLPLQTLRPGSYTLRVQGTDFTLTRQFVRAK</sequence>
<dbReference type="AlphaFoldDB" id="A0A4Z0PFY4"/>
<reference evidence="1 2" key="1">
    <citation type="submission" date="2019-04" db="EMBL/GenBank/DDBJ databases">
        <authorList>
            <person name="Feng G."/>
            <person name="Zhang J."/>
            <person name="Zhu H."/>
        </authorList>
    </citation>
    <scope>NUCLEOTIDE SEQUENCE [LARGE SCALE GENOMIC DNA]</scope>
    <source>
        <strain evidence="1 2">JCM 17223</strain>
    </source>
</reference>
<dbReference type="RefSeq" id="WP_135499503.1">
    <property type="nucleotide sequence ID" value="NZ_SRLD01000057.1"/>
</dbReference>
<dbReference type="Proteomes" id="UP000297739">
    <property type="component" value="Unassembled WGS sequence"/>
</dbReference>
<evidence type="ECO:0000313" key="1">
    <source>
        <dbReference type="EMBL" id="TGE13113.1"/>
    </source>
</evidence>
<dbReference type="OrthoDB" id="772390at2"/>
<accession>A0A4Z0PFY4</accession>
<gene>
    <name evidence="1" type="ORF">E5J99_19580</name>
</gene>